<evidence type="ECO:0000256" key="1">
    <source>
        <dbReference type="SAM" id="MobiDB-lite"/>
    </source>
</evidence>
<evidence type="ECO:0000313" key="3">
    <source>
        <dbReference type="Proteomes" id="UP000295497"/>
    </source>
</evidence>
<evidence type="ECO:0000313" key="2">
    <source>
        <dbReference type="EMBL" id="AUX32861.1"/>
    </source>
</evidence>
<dbReference type="AlphaFoldDB" id="A0A4P2QSB4"/>
<reference evidence="2 3" key="1">
    <citation type="submission" date="2015-09" db="EMBL/GenBank/DDBJ databases">
        <title>Sorangium comparison.</title>
        <authorList>
            <person name="Zaburannyi N."/>
            <person name="Bunk B."/>
            <person name="Overmann J."/>
            <person name="Mueller R."/>
        </authorList>
    </citation>
    <scope>NUCLEOTIDE SEQUENCE [LARGE SCALE GENOMIC DNA]</scope>
    <source>
        <strain evidence="2 3">So ce836</strain>
    </source>
</reference>
<organism evidence="2 3">
    <name type="scientific">Sorangium cellulosum</name>
    <name type="common">Polyangium cellulosum</name>
    <dbReference type="NCBI Taxonomy" id="56"/>
    <lineage>
        <taxon>Bacteria</taxon>
        <taxon>Pseudomonadati</taxon>
        <taxon>Myxococcota</taxon>
        <taxon>Polyangia</taxon>
        <taxon>Polyangiales</taxon>
        <taxon>Polyangiaceae</taxon>
        <taxon>Sorangium</taxon>
    </lineage>
</organism>
<feature type="compositionally biased region" description="Gly residues" evidence="1">
    <location>
        <begin position="128"/>
        <end position="140"/>
    </location>
</feature>
<protein>
    <submittedName>
        <fullName evidence="2">Uncharacterized protein</fullName>
    </submittedName>
</protein>
<proteinExistence type="predicted"/>
<sequence length="149" mass="14515">MRITALLVSCCMAVSLSGCLKARRGPPEFLVGARPVPSAGGASYADAAAVLVAAAGAAAVNREVYDTCYTMCEPGTACDPATGLCVRLPCGGKCPADRRCKVVEGKEACVLGEPDRGVVPVPADPGAGHAGPGEAAGGAAGDAEGAGAN</sequence>
<name>A0A4P2QSB4_SORCE</name>
<dbReference type="PROSITE" id="PS51257">
    <property type="entry name" value="PROKAR_LIPOPROTEIN"/>
    <property type="match status" value="1"/>
</dbReference>
<feature type="region of interest" description="Disordered" evidence="1">
    <location>
        <begin position="120"/>
        <end position="149"/>
    </location>
</feature>
<gene>
    <name evidence="2" type="ORF">SOCE836_050130</name>
</gene>
<dbReference type="EMBL" id="CP012672">
    <property type="protein sequence ID" value="AUX32861.1"/>
    <property type="molecule type" value="Genomic_DNA"/>
</dbReference>
<accession>A0A4P2QSB4</accession>
<dbReference type="Proteomes" id="UP000295497">
    <property type="component" value="Chromosome"/>
</dbReference>